<evidence type="ECO:0000256" key="2">
    <source>
        <dbReference type="ARBA" id="ARBA00012068"/>
    </source>
</evidence>
<dbReference type="Gene3D" id="1.10.3660.10">
    <property type="entry name" value="6-phosphogluconate dehydrogenase C-terminal like domain"/>
    <property type="match status" value="1"/>
</dbReference>
<organism evidence="12 13">
    <name type="scientific">Thermus parvatiensis</name>
    <dbReference type="NCBI Taxonomy" id="456163"/>
    <lineage>
        <taxon>Bacteria</taxon>
        <taxon>Thermotogati</taxon>
        <taxon>Deinococcota</taxon>
        <taxon>Deinococci</taxon>
        <taxon>Thermales</taxon>
        <taxon>Thermaceae</taxon>
        <taxon>Thermus</taxon>
    </lineage>
</organism>
<evidence type="ECO:0000259" key="10">
    <source>
        <dbReference type="PROSITE" id="PS51176"/>
    </source>
</evidence>
<dbReference type="RefSeq" id="WP_014629770.1">
    <property type="nucleotide sequence ID" value="NZ_CP014141.1"/>
</dbReference>
<evidence type="ECO:0000256" key="1">
    <source>
        <dbReference type="ARBA" id="ARBA00005067"/>
    </source>
</evidence>
<dbReference type="SUPFAM" id="SSF55021">
    <property type="entry name" value="ACT-like"/>
    <property type="match status" value="1"/>
</dbReference>
<dbReference type="InterPro" id="IPR046826">
    <property type="entry name" value="PDH_N"/>
</dbReference>
<dbReference type="InterPro" id="IPR046825">
    <property type="entry name" value="PDH_C"/>
</dbReference>
<dbReference type="SUPFAM" id="SSF48179">
    <property type="entry name" value="6-phosphogluconate dehydrogenase C-terminal domain-like"/>
    <property type="match status" value="1"/>
</dbReference>
<feature type="domain" description="ACT" evidence="11">
    <location>
        <begin position="293"/>
        <end position="359"/>
    </location>
</feature>
<dbReference type="EMBL" id="CP014141">
    <property type="protein sequence ID" value="AMA75770.1"/>
    <property type="molecule type" value="Genomic_DNA"/>
</dbReference>
<feature type="domain" description="Prephenate/arogenate dehydrogenase" evidence="10">
    <location>
        <begin position="6"/>
        <end position="290"/>
    </location>
</feature>
<keyword evidence="6" id="KW-0520">NAD</keyword>
<keyword evidence="4" id="KW-0827">Tyrosine biosynthesis</keyword>
<evidence type="ECO:0000313" key="13">
    <source>
        <dbReference type="Proteomes" id="UP000061630"/>
    </source>
</evidence>
<dbReference type="PROSITE" id="PS51176">
    <property type="entry name" value="PDH_ADH"/>
    <property type="match status" value="1"/>
</dbReference>
<comment type="catalytic activity">
    <reaction evidence="8">
        <text>prephenate + NAD(+) = 3-(4-hydroxyphenyl)pyruvate + CO2 + NADH</text>
        <dbReference type="Rhea" id="RHEA:13869"/>
        <dbReference type="ChEBI" id="CHEBI:16526"/>
        <dbReference type="ChEBI" id="CHEBI:29934"/>
        <dbReference type="ChEBI" id="CHEBI:36242"/>
        <dbReference type="ChEBI" id="CHEBI:57540"/>
        <dbReference type="ChEBI" id="CHEBI:57945"/>
        <dbReference type="EC" id="1.3.1.12"/>
    </reaction>
</comment>
<evidence type="ECO:0000256" key="5">
    <source>
        <dbReference type="ARBA" id="ARBA00023002"/>
    </source>
</evidence>
<evidence type="ECO:0000256" key="9">
    <source>
        <dbReference type="SAM" id="Coils"/>
    </source>
</evidence>
<evidence type="ECO:0000256" key="8">
    <source>
        <dbReference type="ARBA" id="ARBA00049260"/>
    </source>
</evidence>
<dbReference type="AlphaFoldDB" id="A0A0X8DD35"/>
<dbReference type="FunFam" id="3.40.50.720:FF:000208">
    <property type="entry name" value="Prephenate dehydrogenase"/>
    <property type="match status" value="1"/>
</dbReference>
<reference evidence="12 13" key="1">
    <citation type="submission" date="2016-01" db="EMBL/GenBank/DDBJ databases">
        <title>Genome sequence of Thermus parvatiensis, a thermophile isolated from a hot water spring.</title>
        <authorList>
            <person name="Tripathi C."/>
            <person name="Lal R."/>
        </authorList>
    </citation>
    <scope>NUCLEOTIDE SEQUENCE [LARGE SCALE GENOMIC DNA]</scope>
    <source>
        <strain evidence="12 13">RL</strain>
    </source>
</reference>
<dbReference type="PANTHER" id="PTHR21363">
    <property type="entry name" value="PREPHENATE DEHYDROGENASE"/>
    <property type="match status" value="1"/>
</dbReference>
<dbReference type="CDD" id="cd04909">
    <property type="entry name" value="ACT_PDH-BS"/>
    <property type="match status" value="1"/>
</dbReference>
<evidence type="ECO:0000256" key="3">
    <source>
        <dbReference type="ARBA" id="ARBA00016891"/>
    </source>
</evidence>
<dbReference type="InterPro" id="IPR002912">
    <property type="entry name" value="ACT_dom"/>
</dbReference>
<dbReference type="Gene3D" id="3.40.50.720">
    <property type="entry name" value="NAD(P)-binding Rossmann-like Domain"/>
    <property type="match status" value="1"/>
</dbReference>
<dbReference type="Pfam" id="PF01842">
    <property type="entry name" value="ACT"/>
    <property type="match status" value="1"/>
</dbReference>
<dbReference type="Pfam" id="PF02153">
    <property type="entry name" value="PDH_N"/>
    <property type="match status" value="1"/>
</dbReference>
<protein>
    <recommendedName>
        <fullName evidence="3">Prephenate dehydrogenase</fullName>
        <ecNumber evidence="2">1.3.1.12</ecNumber>
    </recommendedName>
</protein>
<dbReference type="Gene3D" id="3.30.70.260">
    <property type="match status" value="1"/>
</dbReference>
<dbReference type="InterPro" id="IPR003099">
    <property type="entry name" value="Prephen_DH"/>
</dbReference>
<accession>A0A0X8DD35</accession>
<evidence type="ECO:0000259" key="11">
    <source>
        <dbReference type="PROSITE" id="PS51671"/>
    </source>
</evidence>
<evidence type="ECO:0000256" key="6">
    <source>
        <dbReference type="ARBA" id="ARBA00023027"/>
    </source>
</evidence>
<dbReference type="GO" id="GO:0004665">
    <property type="term" value="F:prephenate dehydrogenase (NADP+) activity"/>
    <property type="evidence" value="ECO:0007669"/>
    <property type="project" value="InterPro"/>
</dbReference>
<dbReference type="GO" id="GO:0070403">
    <property type="term" value="F:NAD+ binding"/>
    <property type="evidence" value="ECO:0007669"/>
    <property type="project" value="InterPro"/>
</dbReference>
<evidence type="ECO:0000256" key="7">
    <source>
        <dbReference type="ARBA" id="ARBA00023141"/>
    </source>
</evidence>
<evidence type="ECO:0000256" key="4">
    <source>
        <dbReference type="ARBA" id="ARBA00022498"/>
    </source>
</evidence>
<proteinExistence type="predicted"/>
<dbReference type="UniPathway" id="UPA00122">
    <property type="reaction ID" value="UER00961"/>
</dbReference>
<dbReference type="InterPro" id="IPR050812">
    <property type="entry name" value="Preph/Arog_dehydrog"/>
</dbReference>
<keyword evidence="9" id="KW-0175">Coiled coil</keyword>
<dbReference type="GO" id="GO:0006571">
    <property type="term" value="P:tyrosine biosynthetic process"/>
    <property type="evidence" value="ECO:0007669"/>
    <property type="project" value="UniProtKB-UniPathway"/>
</dbReference>
<dbReference type="PANTHER" id="PTHR21363:SF0">
    <property type="entry name" value="PREPHENATE DEHYDROGENASE [NADP(+)]"/>
    <property type="match status" value="1"/>
</dbReference>
<evidence type="ECO:0000313" key="12">
    <source>
        <dbReference type="EMBL" id="AMA75770.1"/>
    </source>
</evidence>
<dbReference type="InterPro" id="IPR036291">
    <property type="entry name" value="NAD(P)-bd_dom_sf"/>
</dbReference>
<dbReference type="KEGG" id="tpar:AV541_06735"/>
<dbReference type="SUPFAM" id="SSF51735">
    <property type="entry name" value="NAD(P)-binding Rossmann-fold domains"/>
    <property type="match status" value="1"/>
</dbReference>
<feature type="coiled-coil region" evidence="9">
    <location>
        <begin position="232"/>
        <end position="262"/>
    </location>
</feature>
<keyword evidence="7" id="KW-0057">Aromatic amino acid biosynthesis</keyword>
<gene>
    <name evidence="12" type="ORF">AV541_06735</name>
</gene>
<dbReference type="InterPro" id="IPR008927">
    <property type="entry name" value="6-PGluconate_DH-like_C_sf"/>
</dbReference>
<keyword evidence="5" id="KW-0560">Oxidoreductase</keyword>
<comment type="pathway">
    <text evidence="1">Amino-acid biosynthesis; L-tyrosine biosynthesis; (4-hydroxyphenyl)pyruvate from prephenate (NAD(+) route): step 1/1.</text>
</comment>
<dbReference type="PROSITE" id="PS51671">
    <property type="entry name" value="ACT"/>
    <property type="match status" value="1"/>
</dbReference>
<dbReference type="GO" id="GO:0008977">
    <property type="term" value="F:prephenate dehydrogenase (NAD+) activity"/>
    <property type="evidence" value="ECO:0007669"/>
    <property type="project" value="UniProtKB-EC"/>
</dbReference>
<keyword evidence="7" id="KW-0028">Amino-acid biosynthesis</keyword>
<name>A0A0X8DD35_9DEIN</name>
<dbReference type="InterPro" id="IPR045865">
    <property type="entry name" value="ACT-like_dom_sf"/>
</dbReference>
<sequence>MRPLFGKVGVFGVGLLGGSVALGIKERFLAEEVHAYDQDPMALEKALFLGVADRVHTEVGPWVGELDLGILAAPVGALAELGKALAPWAHPESLWTDVGSVKAKVVAALEGLLPHYLGGHPMAGSERAGVENAHAGLLQNAVWVLTPTERTSPRAREGVRRLVEALGAYPLEVPPLLHDELVARISHLPYLLAVALNRLVAHSPHKDLLMFLAAGGFRDLTRVASGSPRMSRDMVVENKEALKEAIEELREVLLELEGLLDEPEGLLRAAEEAKRTRDSLPIVRRSLLPEMHDLVVQVPDRPGEIARIATALGEAGVNIKDIEVLTIREAAGALRLSFATREERERARRVLQEAGYRLP</sequence>
<dbReference type="Proteomes" id="UP000061630">
    <property type="component" value="Chromosome"/>
</dbReference>
<dbReference type="EC" id="1.3.1.12" evidence="2"/>
<dbReference type="Pfam" id="PF20463">
    <property type="entry name" value="PDH_C"/>
    <property type="match status" value="1"/>
</dbReference>